<dbReference type="SUPFAM" id="SSF53474">
    <property type="entry name" value="alpha/beta-Hydrolases"/>
    <property type="match status" value="1"/>
</dbReference>
<feature type="domain" description="Serine aminopeptidase S33" evidence="1">
    <location>
        <begin position="34"/>
        <end position="153"/>
    </location>
</feature>
<protein>
    <submittedName>
        <fullName evidence="2">Esterase/lipase/thioesterase family active site</fullName>
    </submittedName>
</protein>
<dbReference type="EMBL" id="FMWO01000048">
    <property type="protein sequence ID" value="SCZ85624.1"/>
    <property type="molecule type" value="Genomic_DNA"/>
</dbReference>
<dbReference type="Proteomes" id="UP000198729">
    <property type="component" value="Unassembled WGS sequence"/>
</dbReference>
<dbReference type="STRING" id="51642.NSMM_400102"/>
<dbReference type="InterPro" id="IPR029058">
    <property type="entry name" value="AB_hydrolase_fold"/>
</dbReference>
<keyword evidence="3" id="KW-1185">Reference proteome</keyword>
<gene>
    <name evidence="2" type="ORF">NSMM_400102</name>
</gene>
<dbReference type="InterPro" id="IPR017532">
    <property type="entry name" value="Hydrolase-2_PEP"/>
</dbReference>
<proteinExistence type="predicted"/>
<organism evidence="2 3">
    <name type="scientific">Nitrosomonas mobilis</name>
    <dbReference type="NCBI Taxonomy" id="51642"/>
    <lineage>
        <taxon>Bacteria</taxon>
        <taxon>Pseudomonadati</taxon>
        <taxon>Pseudomonadota</taxon>
        <taxon>Betaproteobacteria</taxon>
        <taxon>Nitrosomonadales</taxon>
        <taxon>Nitrosomonadaceae</taxon>
        <taxon>Nitrosomonas</taxon>
    </lineage>
</organism>
<sequence length="279" mass="31023">MESPPADPFFLDTFQGKRFCLYHQPAKPFFRGDAVLYIHSFAEEMNKSRRMAALQSRAFAAAGLGVLQIDLCGCGDSEGDFADADWEIWKQDIACARQWLIQQGFISIHIWGLRLGALLALDYAREATQDFIQFILWQPVLNGQSFLTQFLRLQLGNELIAADSSVTSNVKQLREQLHAGHSLEIAGYTLAPALAAAIDSLKINQLAIVNQTIHWFEIVPQTGREQSPAGKVVFKAWQRAGVNVKVNLLAGLPFWATQEISECPELIIATTDLFSPSES</sequence>
<accession>A0A1G5SEK0</accession>
<name>A0A1G5SEK0_9PROT</name>
<dbReference type="InterPro" id="IPR022742">
    <property type="entry name" value="Hydrolase_4"/>
</dbReference>
<dbReference type="NCBIfam" id="TIGR03101">
    <property type="entry name" value="hydr2_PEP"/>
    <property type="match status" value="1"/>
</dbReference>
<dbReference type="RefSeq" id="WP_090286068.1">
    <property type="nucleotide sequence ID" value="NZ_FMWO01000048.1"/>
</dbReference>
<dbReference type="Pfam" id="PF12146">
    <property type="entry name" value="Hydrolase_4"/>
    <property type="match status" value="1"/>
</dbReference>
<evidence type="ECO:0000259" key="1">
    <source>
        <dbReference type="Pfam" id="PF12146"/>
    </source>
</evidence>
<dbReference type="OrthoDB" id="8525674at2"/>
<evidence type="ECO:0000313" key="2">
    <source>
        <dbReference type="EMBL" id="SCZ85624.1"/>
    </source>
</evidence>
<dbReference type="Gene3D" id="3.40.50.1820">
    <property type="entry name" value="alpha/beta hydrolase"/>
    <property type="match status" value="1"/>
</dbReference>
<dbReference type="AlphaFoldDB" id="A0A1G5SEK0"/>
<evidence type="ECO:0000313" key="3">
    <source>
        <dbReference type="Proteomes" id="UP000198729"/>
    </source>
</evidence>
<reference evidence="2 3" key="1">
    <citation type="submission" date="2016-10" db="EMBL/GenBank/DDBJ databases">
        <authorList>
            <person name="de Groot N.N."/>
        </authorList>
    </citation>
    <scope>NUCLEOTIDE SEQUENCE [LARGE SCALE GENOMIC DNA]</scope>
    <source>
        <strain evidence="2">1</strain>
    </source>
</reference>